<gene>
    <name evidence="2" type="ORF">FISHEDRAFT_76400</name>
</gene>
<evidence type="ECO:0000256" key="1">
    <source>
        <dbReference type="SAM" id="MobiDB-lite"/>
    </source>
</evidence>
<organism evidence="2 3">
    <name type="scientific">Fistulina hepatica ATCC 64428</name>
    <dbReference type="NCBI Taxonomy" id="1128425"/>
    <lineage>
        <taxon>Eukaryota</taxon>
        <taxon>Fungi</taxon>
        <taxon>Dikarya</taxon>
        <taxon>Basidiomycota</taxon>
        <taxon>Agaricomycotina</taxon>
        <taxon>Agaricomycetes</taxon>
        <taxon>Agaricomycetidae</taxon>
        <taxon>Agaricales</taxon>
        <taxon>Fistulinaceae</taxon>
        <taxon>Fistulina</taxon>
    </lineage>
</organism>
<evidence type="ECO:0000313" key="3">
    <source>
        <dbReference type="Proteomes" id="UP000054144"/>
    </source>
</evidence>
<sequence length="243" mass="26386">MLPGNKGEYADKASPRHPSPCASSNTPALPVVTGNAAIAYNSERYFPVFPDKKVRLSTRDSDRARAVYAVESVPTGHSAPFTPPSSQSDKTRINNIVGLPPRPPATLNRQRASINAGQWSRGYPDSPDSFGTDSSYTPCTPTSTGTLDTPQTPVSPYPYSQIPPYSLLSPLTPPYSPSPSAQPVAVFPFREPVLLAVQNNMFHTPSPKPPRTTSYPSPESVYSTHEEKRAHRREHTTCVSPGR</sequence>
<dbReference type="AlphaFoldDB" id="A0A0D7A586"/>
<proteinExistence type="predicted"/>
<dbReference type="Proteomes" id="UP000054144">
    <property type="component" value="Unassembled WGS sequence"/>
</dbReference>
<feature type="compositionally biased region" description="Polar residues" evidence="1">
    <location>
        <begin position="211"/>
        <end position="223"/>
    </location>
</feature>
<feature type="region of interest" description="Disordered" evidence="1">
    <location>
        <begin position="201"/>
        <end position="243"/>
    </location>
</feature>
<name>A0A0D7A586_9AGAR</name>
<feature type="compositionally biased region" description="Polar residues" evidence="1">
    <location>
        <begin position="129"/>
        <end position="152"/>
    </location>
</feature>
<dbReference type="EMBL" id="KN882047">
    <property type="protein sequence ID" value="KIY45544.1"/>
    <property type="molecule type" value="Genomic_DNA"/>
</dbReference>
<keyword evidence="3" id="KW-1185">Reference proteome</keyword>
<feature type="region of interest" description="Disordered" evidence="1">
    <location>
        <begin position="115"/>
        <end position="156"/>
    </location>
</feature>
<reference evidence="2 3" key="1">
    <citation type="journal article" date="2015" name="Fungal Genet. Biol.">
        <title>Evolution of novel wood decay mechanisms in Agaricales revealed by the genome sequences of Fistulina hepatica and Cylindrobasidium torrendii.</title>
        <authorList>
            <person name="Floudas D."/>
            <person name="Held B.W."/>
            <person name="Riley R."/>
            <person name="Nagy L.G."/>
            <person name="Koehler G."/>
            <person name="Ransdell A.S."/>
            <person name="Younus H."/>
            <person name="Chow J."/>
            <person name="Chiniquy J."/>
            <person name="Lipzen A."/>
            <person name="Tritt A."/>
            <person name="Sun H."/>
            <person name="Haridas S."/>
            <person name="LaButti K."/>
            <person name="Ohm R.A."/>
            <person name="Kues U."/>
            <person name="Blanchette R.A."/>
            <person name="Grigoriev I.V."/>
            <person name="Minto R.E."/>
            <person name="Hibbett D.S."/>
        </authorList>
    </citation>
    <scope>NUCLEOTIDE SEQUENCE [LARGE SCALE GENOMIC DNA]</scope>
    <source>
        <strain evidence="2 3">ATCC 64428</strain>
    </source>
</reference>
<feature type="region of interest" description="Disordered" evidence="1">
    <location>
        <begin position="1"/>
        <end position="27"/>
    </location>
</feature>
<evidence type="ECO:0000313" key="2">
    <source>
        <dbReference type="EMBL" id="KIY45544.1"/>
    </source>
</evidence>
<accession>A0A0D7A586</accession>
<protein>
    <submittedName>
        <fullName evidence="2">Uncharacterized protein</fullName>
    </submittedName>
</protein>